<evidence type="ECO:0000256" key="9">
    <source>
        <dbReference type="SAM" id="MobiDB-lite"/>
    </source>
</evidence>
<reference evidence="11" key="1">
    <citation type="journal article" date="2021" name="Open Biol.">
        <title>Shared evolutionary footprints suggest mitochondrial oxidative damage underlies multiple complex I losses in fungi.</title>
        <authorList>
            <person name="Schikora-Tamarit M.A."/>
            <person name="Marcet-Houben M."/>
            <person name="Nosek J."/>
            <person name="Gabaldon T."/>
        </authorList>
    </citation>
    <scope>NUCLEOTIDE SEQUENCE</scope>
    <source>
        <strain evidence="11">CBS6075</strain>
    </source>
</reference>
<gene>
    <name evidence="11" type="ORF">OGAPHI_002580</name>
</gene>
<dbReference type="OrthoDB" id="369569at2759"/>
<dbReference type="PANTHER" id="PTHR19315">
    <property type="entry name" value="ER MEMBRANE PROTEIN COMPLEX SUBUNIT 4"/>
    <property type="match status" value="1"/>
</dbReference>
<keyword evidence="4 10" id="KW-0812">Transmembrane</keyword>
<dbReference type="AlphaFoldDB" id="A0A9P8T847"/>
<accession>A0A9P8T847</accession>
<keyword evidence="12" id="KW-1185">Reference proteome</keyword>
<evidence type="ECO:0000313" key="12">
    <source>
        <dbReference type="Proteomes" id="UP000769157"/>
    </source>
</evidence>
<dbReference type="EMBL" id="JAEUBE010000158">
    <property type="protein sequence ID" value="KAH3668825.1"/>
    <property type="molecule type" value="Genomic_DNA"/>
</dbReference>
<dbReference type="InterPro" id="IPR009445">
    <property type="entry name" value="TMEM85/Emc4"/>
</dbReference>
<comment type="subcellular location">
    <subcellularLocation>
        <location evidence="1">Endoplasmic reticulum membrane</location>
        <topology evidence="1">Multi-pass membrane protein</topology>
    </subcellularLocation>
</comment>
<reference evidence="11" key="2">
    <citation type="submission" date="2021-01" db="EMBL/GenBank/DDBJ databases">
        <authorList>
            <person name="Schikora-Tamarit M.A."/>
        </authorList>
    </citation>
    <scope>NUCLEOTIDE SEQUENCE</scope>
    <source>
        <strain evidence="11">CBS6075</strain>
    </source>
</reference>
<evidence type="ECO:0000256" key="3">
    <source>
        <dbReference type="ARBA" id="ARBA00020820"/>
    </source>
</evidence>
<comment type="caution">
    <text evidence="11">The sequence shown here is derived from an EMBL/GenBank/DDBJ whole genome shotgun (WGS) entry which is preliminary data.</text>
</comment>
<evidence type="ECO:0000256" key="10">
    <source>
        <dbReference type="SAM" id="Phobius"/>
    </source>
</evidence>
<name>A0A9P8T847_9ASCO</name>
<dbReference type="GeneID" id="70234547"/>
<dbReference type="PIRSF" id="PIRSF017207">
    <property type="entry name" value="UCP017207_TM-p85"/>
    <property type="match status" value="1"/>
</dbReference>
<evidence type="ECO:0000256" key="6">
    <source>
        <dbReference type="ARBA" id="ARBA00022989"/>
    </source>
</evidence>
<feature type="transmembrane region" description="Helical" evidence="10">
    <location>
        <begin position="127"/>
        <end position="146"/>
    </location>
</feature>
<keyword evidence="5" id="KW-0256">Endoplasmic reticulum</keyword>
<dbReference type="Pfam" id="PF06417">
    <property type="entry name" value="EMC4"/>
    <property type="match status" value="1"/>
</dbReference>
<evidence type="ECO:0000256" key="5">
    <source>
        <dbReference type="ARBA" id="ARBA00022824"/>
    </source>
</evidence>
<organism evidence="11 12">
    <name type="scientific">Ogataea philodendri</name>
    <dbReference type="NCBI Taxonomy" id="1378263"/>
    <lineage>
        <taxon>Eukaryota</taxon>
        <taxon>Fungi</taxon>
        <taxon>Dikarya</taxon>
        <taxon>Ascomycota</taxon>
        <taxon>Saccharomycotina</taxon>
        <taxon>Pichiomycetes</taxon>
        <taxon>Pichiales</taxon>
        <taxon>Pichiaceae</taxon>
        <taxon>Ogataea</taxon>
    </lineage>
</organism>
<feature type="region of interest" description="Disordered" evidence="9">
    <location>
        <begin position="1"/>
        <end position="32"/>
    </location>
</feature>
<dbReference type="RefSeq" id="XP_046063239.1">
    <property type="nucleotide sequence ID" value="XM_046203465.1"/>
</dbReference>
<evidence type="ECO:0000313" key="11">
    <source>
        <dbReference type="EMBL" id="KAH3668825.1"/>
    </source>
</evidence>
<evidence type="ECO:0000256" key="7">
    <source>
        <dbReference type="ARBA" id="ARBA00023136"/>
    </source>
</evidence>
<sequence length="167" mass="19420">MDWIDQYRTPTTKTVKAPKKTAKNPPGFNDQFFKQWKDGKVKTTEKSSEKSYDLEKLKKQRAWDVAISPAKNIPMNLIMMYMSPNSLQLIPIMMVLMLFVNSAKEIFQVKEKFEVLELKNDPDKTMLQILYVACCLGNMLVGVWKLNKLGLIPNRSSDWLSWEQVQI</sequence>
<evidence type="ECO:0000256" key="2">
    <source>
        <dbReference type="ARBA" id="ARBA00007715"/>
    </source>
</evidence>
<proteinExistence type="inferred from homology"/>
<evidence type="ECO:0000256" key="8">
    <source>
        <dbReference type="PIRNR" id="PIRNR017207"/>
    </source>
</evidence>
<protein>
    <recommendedName>
        <fullName evidence="3 8">ER membrane protein complex subunit 4</fullName>
    </recommendedName>
</protein>
<evidence type="ECO:0000256" key="1">
    <source>
        <dbReference type="ARBA" id="ARBA00004477"/>
    </source>
</evidence>
<keyword evidence="6 10" id="KW-1133">Transmembrane helix</keyword>
<comment type="similarity">
    <text evidence="2 8">Belongs to the EMC4 family.</text>
</comment>
<dbReference type="GO" id="GO:0005789">
    <property type="term" value="C:endoplasmic reticulum membrane"/>
    <property type="evidence" value="ECO:0007669"/>
    <property type="project" value="UniProtKB-SubCell"/>
</dbReference>
<evidence type="ECO:0000256" key="4">
    <source>
        <dbReference type="ARBA" id="ARBA00022692"/>
    </source>
</evidence>
<dbReference type="Proteomes" id="UP000769157">
    <property type="component" value="Unassembled WGS sequence"/>
</dbReference>
<keyword evidence="7 8" id="KW-0472">Membrane</keyword>